<dbReference type="InterPro" id="IPR001680">
    <property type="entry name" value="WD40_rpt"/>
</dbReference>
<dbReference type="InterPro" id="IPR036322">
    <property type="entry name" value="WD40_repeat_dom_sf"/>
</dbReference>
<dbReference type="VEuPathDB" id="AmoebaDB:KM1_000480"/>
<dbReference type="SMART" id="SM00320">
    <property type="entry name" value="WD40"/>
    <property type="match status" value="5"/>
</dbReference>
<sequence>MNNVDTDIILQRMIKLSELSQEDRFWIKSWSTKVDGLRPSTVQQAYSSPENDAFFLRSQAVLLLELKCPEDFTKKLLFQSYNPFTIKYNQLDFSGSPIFENEVNLFGFNKMAICYRTINIEIENKCIYLLCSIYDPRSSIMPFRDGGHLIWCIVFEKLANTQFRVTYLLNCVVIPWLHETNVDIALQRQMMFLTRFFKTLVDLPSNISDVPESIAVERNGYEHVLPERPLNGTLVWDKENTRISLLSRNKSEASYILHGSFEIISKRRFTRESLVSMVFGKRCHFIKSLGDGSTIVHKEPYKDISSDHLKISLWIYGSVCSLIHFHSIHSPMCRFAHSQLSDHKRVFFFQNAYVFYSRDENNTIKIQYNLDITVKEETMEDTQSSLKVFIEFLENMKEFHYEPTESETSSENEEKKSPSLKIELEKYGPDEHSFFPQLPITALKKICEYLDEKSVNSLKFCNKHLMQLIGTMIKFGNDISSSEERKETSVKSVKDVLNSTEIEDKITTETNKNKCNSCKLNYESHNTTSINTQINKFTNKTNDTNNIQPKIYEGHTNIIRSVDIHSFSKAIVTGSSDRKVRLWKYNSKENSQVFIGPNSSLVTTRFVDDYIVVAYKCGTVKYIHQTNPKSSLVFDVPDGKMEGLYPLKRTRFLTWNERVQIVTYEDFKRNIEFTYDGHVRKISVSRPLNDWCFISGSADRTVHLWDIRSSSPMLTKYRPHKSGITLLETLNDFQFATVGNEKIICLWDSRKLDHYFASSPNNTCALDVRDNSIICGVDGGLIQILDYKGVLRRSLTCGDSVDISSVTMSNHVVAVGSKSGKLYVFDEVYY</sequence>
<dbReference type="PANTHER" id="PTHR14604:SF3">
    <property type="entry name" value="SPERM-ASSOCIATED ANTIGEN 16 PROTEIN"/>
    <property type="match status" value="1"/>
</dbReference>
<reference evidence="2 3" key="1">
    <citation type="submission" date="2016-05" db="EMBL/GenBank/DDBJ databases">
        <title>First whole genome sequencing of Entamoeba histolytica HM1:IMSS-clone-6.</title>
        <authorList>
            <person name="Mukherjee Avik.K."/>
            <person name="Izumyama S."/>
            <person name="Nakada-Tsukui K."/>
            <person name="Nozaki T."/>
        </authorList>
    </citation>
    <scope>NUCLEOTIDE SEQUENCE [LARGE SCALE GENOMIC DNA]</scope>
    <source>
        <strain evidence="2 3">HM1:IMSS clone 6</strain>
    </source>
</reference>
<dbReference type="Proteomes" id="UP000078387">
    <property type="component" value="Unassembled WGS sequence"/>
</dbReference>
<feature type="repeat" description="WD" evidence="1">
    <location>
        <begin position="552"/>
        <end position="593"/>
    </location>
</feature>
<name>A0A175JCV5_ENTHI</name>
<dbReference type="PROSITE" id="PS50294">
    <property type="entry name" value="WD_REPEATS_REGION"/>
    <property type="match status" value="1"/>
</dbReference>
<dbReference type="eggNOG" id="ENOG502RC10">
    <property type="taxonomic scope" value="Eukaryota"/>
</dbReference>
<dbReference type="VEuPathDB" id="AmoebaDB:EHI8A_000030"/>
<evidence type="ECO:0000313" key="3">
    <source>
        <dbReference type="Proteomes" id="UP000078387"/>
    </source>
</evidence>
<keyword evidence="1" id="KW-0853">WD repeat</keyword>
<protein>
    <submittedName>
        <fullName evidence="2">F-box WD domain containing protein</fullName>
    </submittedName>
</protein>
<comment type="caution">
    <text evidence="2">The sequence shown here is derived from an EMBL/GenBank/DDBJ whole genome shotgun (WGS) entry which is preliminary data.</text>
</comment>
<dbReference type="VEuPathDB" id="AmoebaDB:EHI7A_000260"/>
<proteinExistence type="predicted"/>
<dbReference type="EMBL" id="BDEQ01000001">
    <property type="protein sequence ID" value="GAT91427.1"/>
    <property type="molecule type" value="Genomic_DNA"/>
</dbReference>
<dbReference type="InterPro" id="IPR015943">
    <property type="entry name" value="WD40/YVTN_repeat-like_dom_sf"/>
</dbReference>
<evidence type="ECO:0000256" key="1">
    <source>
        <dbReference type="PROSITE-ProRule" id="PRU00221"/>
    </source>
</evidence>
<dbReference type="VEuPathDB" id="AmoebaDB:EHI5A_000270"/>
<dbReference type="PANTHER" id="PTHR14604">
    <property type="entry name" value="WD40 REPEAT PF20"/>
    <property type="match status" value="1"/>
</dbReference>
<dbReference type="PROSITE" id="PS50082">
    <property type="entry name" value="WD_REPEATS_2"/>
    <property type="match status" value="2"/>
</dbReference>
<dbReference type="InterPro" id="IPR050995">
    <property type="entry name" value="WD-F-box_domain-protein"/>
</dbReference>
<dbReference type="SUPFAM" id="SSF50978">
    <property type="entry name" value="WD40 repeat-like"/>
    <property type="match status" value="1"/>
</dbReference>
<feature type="repeat" description="WD" evidence="1">
    <location>
        <begin position="693"/>
        <end position="715"/>
    </location>
</feature>
<dbReference type="Gene3D" id="2.130.10.10">
    <property type="entry name" value="YVTN repeat-like/Quinoprotein amine dehydrogenase"/>
    <property type="match status" value="1"/>
</dbReference>
<organism evidence="2 3">
    <name type="scientific">Entamoeba histolytica</name>
    <dbReference type="NCBI Taxonomy" id="5759"/>
    <lineage>
        <taxon>Eukaryota</taxon>
        <taxon>Amoebozoa</taxon>
        <taxon>Evosea</taxon>
        <taxon>Archamoebae</taxon>
        <taxon>Mastigamoebida</taxon>
        <taxon>Entamoebidae</taxon>
        <taxon>Entamoeba</taxon>
    </lineage>
</organism>
<evidence type="ECO:0000313" key="2">
    <source>
        <dbReference type="EMBL" id="GAT91427.1"/>
    </source>
</evidence>
<dbReference type="Pfam" id="PF00400">
    <property type="entry name" value="WD40"/>
    <property type="match status" value="2"/>
</dbReference>
<dbReference type="AlphaFoldDB" id="A0A175JCV5"/>
<accession>A0A175JCV5</accession>
<dbReference type="VEuPathDB" id="AmoebaDB:EHI_151790"/>
<dbReference type="VEuPathDB" id="AmoebaDB:KM1_000490"/>
<gene>
    <name evidence="2" type="ORF">CL6EHI_151790</name>
</gene>